<accession>A0A1Y0SYF4</accession>
<organism evidence="1 2">
    <name type="scientific">Pseudomonas phage Phabio</name>
    <dbReference type="NCBI Taxonomy" id="2006668"/>
    <lineage>
        <taxon>Viruses</taxon>
        <taxon>Duplodnaviria</taxon>
        <taxon>Heunggongvirae</taxon>
        <taxon>Uroviricota</taxon>
        <taxon>Caudoviricetes</taxon>
        <taxon>Chimalliviridae</taxon>
        <taxon>Phabiovirus</taxon>
        <taxon>Phabiovirus phabio</taxon>
    </lineage>
</organism>
<evidence type="ECO:0000313" key="1">
    <source>
        <dbReference type="EMBL" id="ARV76773.1"/>
    </source>
</evidence>
<gene>
    <name evidence="1" type="ORF">PHABIO_142</name>
</gene>
<name>A0A1Y0SYF4_9CAUD</name>
<sequence length="367" mass="41116">MDIEEKEEEFVVGVLPGNAALLSDLSEQSDELSKEISYLLGGVESYRDINHRSRFPLVITREDFSVDIKGIIERILNYLKNLVKDIFDGSTAGALALEGVLTRAERVLVDGRSIRRNHAKRDFVITTRIANLSVRYRPISDPQQLLNHLKVLNSTLRTTFTYLTHSVFTGFDPLLRFDPLVDDINELARLLQSSAPSVLADDARFSNQGFKITSPQLLGCQQLVITNRRADSSPLEQILGCYMSLETAEKEARAVPDSIKYEKFGLSLEQSIVREVISIAGTIGGYNTLNRRSLRRNRLASLTDRMSALSNQLDNGEYTSDQMTSIRNYIRVLEVYSGWIGSPYVGLIALTHRNLTAILNVCEGNAK</sequence>
<protein>
    <submittedName>
        <fullName evidence="1">Virion structural protein</fullName>
    </submittedName>
</protein>
<proteinExistence type="predicted"/>
<dbReference type="EMBL" id="MF042360">
    <property type="protein sequence ID" value="ARV76773.1"/>
    <property type="molecule type" value="Genomic_DNA"/>
</dbReference>
<dbReference type="Proteomes" id="UP000225448">
    <property type="component" value="Segment"/>
</dbReference>
<evidence type="ECO:0000313" key="2">
    <source>
        <dbReference type="Proteomes" id="UP000225448"/>
    </source>
</evidence>
<reference evidence="1 2" key="1">
    <citation type="submission" date="2017-05" db="EMBL/GenBank/DDBJ databases">
        <authorList>
            <person name="Song R."/>
            <person name="Chenine A.L."/>
            <person name="Ruprecht R.M."/>
        </authorList>
    </citation>
    <scope>NUCLEOTIDE SEQUENCE [LARGE SCALE GENOMIC DNA]</scope>
</reference>
<keyword evidence="2" id="KW-1185">Reference proteome</keyword>